<feature type="domain" description="Aminotransferase-like plant mobile" evidence="1">
    <location>
        <begin position="52"/>
        <end position="131"/>
    </location>
</feature>
<sequence>MTSQPIHLDDKHISDVQLQMAEDQILKTYINNLREGASDVIYRHLQDTRFLYMARMLRGTKLDLPLISLVERWRLDTHTFHLPYDECTITLEDFSLQLSLPINGEVIMGPVLSVDWSTTCEQLLGKVSKKFRGSQIKMR</sequence>
<dbReference type="InterPro" id="IPR044824">
    <property type="entry name" value="MAIN-like"/>
</dbReference>
<dbReference type="EMBL" id="JAIQCV010000006">
    <property type="protein sequence ID" value="KAH1091769.1"/>
    <property type="molecule type" value="Genomic_DNA"/>
</dbReference>
<dbReference type="PANTHER" id="PTHR46033:SF8">
    <property type="entry name" value="PROTEIN MAINTENANCE OF MERISTEMS-LIKE"/>
    <property type="match status" value="1"/>
</dbReference>
<evidence type="ECO:0000313" key="2">
    <source>
        <dbReference type="EMBL" id="KAH1091769.1"/>
    </source>
</evidence>
<reference evidence="2 3" key="1">
    <citation type="journal article" date="2021" name="Plant Biotechnol. J.">
        <title>Multi-omics assisted identification of the key and species-specific regulatory components of drought-tolerant mechanisms in Gossypium stocksii.</title>
        <authorList>
            <person name="Yu D."/>
            <person name="Ke L."/>
            <person name="Zhang D."/>
            <person name="Wu Y."/>
            <person name="Sun Y."/>
            <person name="Mei J."/>
            <person name="Sun J."/>
            <person name="Sun Y."/>
        </authorList>
    </citation>
    <scope>NUCLEOTIDE SEQUENCE [LARGE SCALE GENOMIC DNA]</scope>
    <source>
        <strain evidence="3">cv. E1</strain>
        <tissue evidence="2">Leaf</tissue>
    </source>
</reference>
<dbReference type="Pfam" id="PF10536">
    <property type="entry name" value="PMD"/>
    <property type="match status" value="1"/>
</dbReference>
<name>A0A9D3VQ27_9ROSI</name>
<gene>
    <name evidence="2" type="ORF">J1N35_019026</name>
</gene>
<dbReference type="Proteomes" id="UP000828251">
    <property type="component" value="Unassembled WGS sequence"/>
</dbReference>
<proteinExistence type="predicted"/>
<dbReference type="OrthoDB" id="970874at2759"/>
<evidence type="ECO:0000313" key="3">
    <source>
        <dbReference type="Proteomes" id="UP000828251"/>
    </source>
</evidence>
<accession>A0A9D3VQ27</accession>
<protein>
    <recommendedName>
        <fullName evidence="1">Aminotransferase-like plant mobile domain-containing protein</fullName>
    </recommendedName>
</protein>
<dbReference type="PANTHER" id="PTHR46033">
    <property type="entry name" value="PROTEIN MAIN-LIKE 2"/>
    <property type="match status" value="1"/>
</dbReference>
<organism evidence="2 3">
    <name type="scientific">Gossypium stocksii</name>
    <dbReference type="NCBI Taxonomy" id="47602"/>
    <lineage>
        <taxon>Eukaryota</taxon>
        <taxon>Viridiplantae</taxon>
        <taxon>Streptophyta</taxon>
        <taxon>Embryophyta</taxon>
        <taxon>Tracheophyta</taxon>
        <taxon>Spermatophyta</taxon>
        <taxon>Magnoliopsida</taxon>
        <taxon>eudicotyledons</taxon>
        <taxon>Gunneridae</taxon>
        <taxon>Pentapetalae</taxon>
        <taxon>rosids</taxon>
        <taxon>malvids</taxon>
        <taxon>Malvales</taxon>
        <taxon>Malvaceae</taxon>
        <taxon>Malvoideae</taxon>
        <taxon>Gossypium</taxon>
    </lineage>
</organism>
<dbReference type="GO" id="GO:0010073">
    <property type="term" value="P:meristem maintenance"/>
    <property type="evidence" value="ECO:0007669"/>
    <property type="project" value="InterPro"/>
</dbReference>
<dbReference type="InterPro" id="IPR019557">
    <property type="entry name" value="AminoTfrase-like_pln_mobile"/>
</dbReference>
<comment type="caution">
    <text evidence="2">The sequence shown here is derived from an EMBL/GenBank/DDBJ whole genome shotgun (WGS) entry which is preliminary data.</text>
</comment>
<keyword evidence="3" id="KW-1185">Reference proteome</keyword>
<dbReference type="AlphaFoldDB" id="A0A9D3VQ27"/>
<evidence type="ECO:0000259" key="1">
    <source>
        <dbReference type="Pfam" id="PF10536"/>
    </source>
</evidence>